<dbReference type="InterPro" id="IPR015943">
    <property type="entry name" value="WD40/YVTN_repeat-like_dom_sf"/>
</dbReference>
<dbReference type="AlphaFoldDB" id="A0A6A8GHM1"/>
<reference evidence="3 4" key="1">
    <citation type="submission" date="2019-11" db="EMBL/GenBank/DDBJ databases">
        <title>Whole genome sequence of Haloferax sp. MBLA0076.</title>
        <authorList>
            <person name="Seo M.-J."/>
            <person name="Cho E.-S."/>
        </authorList>
    </citation>
    <scope>NUCLEOTIDE SEQUENCE [LARGE SCALE GENOMIC DNA]</scope>
    <source>
        <strain evidence="3 4">MBLA0076</strain>
    </source>
</reference>
<dbReference type="Gene3D" id="2.130.10.10">
    <property type="entry name" value="YVTN repeat-like/Quinoprotein amine dehydrogenase"/>
    <property type="match status" value="2"/>
</dbReference>
<dbReference type="SUPFAM" id="SSF50998">
    <property type="entry name" value="Quinoprotein alcohol dehydrogenase-like"/>
    <property type="match status" value="2"/>
</dbReference>
<evidence type="ECO:0000313" key="4">
    <source>
        <dbReference type="Proteomes" id="UP000439022"/>
    </source>
</evidence>
<dbReference type="PANTHER" id="PTHR34512">
    <property type="entry name" value="CELL SURFACE PROTEIN"/>
    <property type="match status" value="1"/>
</dbReference>
<organism evidence="3 4">
    <name type="scientific">Haloferax litoreum</name>
    <dbReference type="NCBI Taxonomy" id="2666140"/>
    <lineage>
        <taxon>Archaea</taxon>
        <taxon>Methanobacteriati</taxon>
        <taxon>Methanobacteriota</taxon>
        <taxon>Stenosarchaea group</taxon>
        <taxon>Halobacteria</taxon>
        <taxon>Halobacteriales</taxon>
        <taxon>Haloferacaceae</taxon>
        <taxon>Haloferax</taxon>
    </lineage>
</organism>
<dbReference type="PROSITE" id="PS51257">
    <property type="entry name" value="PROKAR_LIPOPROTEIN"/>
    <property type="match status" value="1"/>
</dbReference>
<evidence type="ECO:0000259" key="2">
    <source>
        <dbReference type="Pfam" id="PF13360"/>
    </source>
</evidence>
<gene>
    <name evidence="3" type="ORF">GJR96_12070</name>
</gene>
<comment type="caution">
    <text evidence="3">The sequence shown here is derived from an EMBL/GenBank/DDBJ whole genome shotgun (WGS) entry which is preliminary data.</text>
</comment>
<protein>
    <submittedName>
        <fullName evidence="3">PQQ-binding-like beta-propeller repeat protein</fullName>
    </submittedName>
</protein>
<evidence type="ECO:0000313" key="3">
    <source>
        <dbReference type="EMBL" id="MRX22683.1"/>
    </source>
</evidence>
<dbReference type="RefSeq" id="WP_151163144.1">
    <property type="nucleotide sequence ID" value="NZ_WKJO01000001.1"/>
</dbReference>
<name>A0A6A8GHM1_9EURY</name>
<sequence>MVSRRTFLSTLSVTVAGCTSTSSPDPVAETSRTTVTQTTTSPPTTTESATKTTETTREPACDGRWSPTVQWSLETEVRAFQPTVADGVVYAGSQDGTLYAVAAGTGRLRWRVPSDPGFGTVPVVSGQTVTLAGYDEVAAYDVATGDERWSFTPPGEYASLTDSHGDDGDTVFVGASQRPTPETDPDNVYDRVYALDRVSGNRRWQVSIAKSDDPDAWAVPDAVVVDSGRVFVSTEQSELVVLDASDGSVRWRRRFGDSNHRLALPVVAGDSVYQQASRTGYVLDVETGTERWRAPAERRPAVAGDASYWIDGLTLVARATSDGSVRWKRAIPTEGCPRTPRVGDGVLYVPVGCTDSNASIHALDLSNLCWVGSFELDSRNATTPVVSDGSVYVGGLNGAGNLWSLSAVGTDDSS</sequence>
<dbReference type="SMART" id="SM00564">
    <property type="entry name" value="PQQ"/>
    <property type="match status" value="5"/>
</dbReference>
<dbReference type="Pfam" id="PF13360">
    <property type="entry name" value="PQQ_2"/>
    <property type="match status" value="1"/>
</dbReference>
<feature type="domain" description="Pyrrolo-quinoline quinone repeat" evidence="2">
    <location>
        <begin position="191"/>
        <end position="333"/>
    </location>
</feature>
<keyword evidence="4" id="KW-1185">Reference proteome</keyword>
<feature type="compositionally biased region" description="Low complexity" evidence="1">
    <location>
        <begin position="28"/>
        <end position="53"/>
    </location>
</feature>
<feature type="region of interest" description="Disordered" evidence="1">
    <location>
        <begin position="18"/>
        <end position="63"/>
    </location>
</feature>
<dbReference type="PANTHER" id="PTHR34512:SF30">
    <property type="entry name" value="OUTER MEMBRANE PROTEIN ASSEMBLY FACTOR BAMB"/>
    <property type="match status" value="1"/>
</dbReference>
<proteinExistence type="predicted"/>
<dbReference type="InterPro" id="IPR002372">
    <property type="entry name" value="PQQ_rpt_dom"/>
</dbReference>
<dbReference type="InterPro" id="IPR018391">
    <property type="entry name" value="PQQ_b-propeller_rpt"/>
</dbReference>
<evidence type="ECO:0000256" key="1">
    <source>
        <dbReference type="SAM" id="MobiDB-lite"/>
    </source>
</evidence>
<dbReference type="PROSITE" id="PS51318">
    <property type="entry name" value="TAT"/>
    <property type="match status" value="1"/>
</dbReference>
<dbReference type="EMBL" id="WKJO01000001">
    <property type="protein sequence ID" value="MRX22683.1"/>
    <property type="molecule type" value="Genomic_DNA"/>
</dbReference>
<dbReference type="Proteomes" id="UP000439022">
    <property type="component" value="Unassembled WGS sequence"/>
</dbReference>
<dbReference type="InterPro" id="IPR011047">
    <property type="entry name" value="Quinoprotein_ADH-like_sf"/>
</dbReference>
<dbReference type="InterPro" id="IPR006311">
    <property type="entry name" value="TAT_signal"/>
</dbReference>
<dbReference type="Gene3D" id="2.40.128.630">
    <property type="match status" value="1"/>
</dbReference>
<accession>A0A6A8GHM1</accession>